<evidence type="ECO:0000256" key="1">
    <source>
        <dbReference type="ARBA" id="ARBA00009437"/>
    </source>
</evidence>
<dbReference type="AlphaFoldDB" id="A0A917ASH2"/>
<dbReference type="PRINTS" id="PR00039">
    <property type="entry name" value="HTHLYSR"/>
</dbReference>
<comment type="caution">
    <text evidence="6">The sequence shown here is derived from an EMBL/GenBank/DDBJ whole genome shotgun (WGS) entry which is preliminary data.</text>
</comment>
<dbReference type="InterPro" id="IPR000847">
    <property type="entry name" value="LysR_HTH_N"/>
</dbReference>
<dbReference type="Proteomes" id="UP000605259">
    <property type="component" value="Unassembled WGS sequence"/>
</dbReference>
<gene>
    <name evidence="6" type="ORF">GCM10007140_16500</name>
</gene>
<name>A0A917ASH2_9BACI</name>
<dbReference type="GO" id="GO:0000976">
    <property type="term" value="F:transcription cis-regulatory region binding"/>
    <property type="evidence" value="ECO:0007669"/>
    <property type="project" value="TreeGrafter"/>
</dbReference>
<dbReference type="Pfam" id="PF00126">
    <property type="entry name" value="HTH_1"/>
    <property type="match status" value="1"/>
</dbReference>
<evidence type="ECO:0000259" key="5">
    <source>
        <dbReference type="PROSITE" id="PS50931"/>
    </source>
</evidence>
<dbReference type="InterPro" id="IPR036388">
    <property type="entry name" value="WH-like_DNA-bd_sf"/>
</dbReference>
<sequence>MLDELRTFLAVVEHKNFTKAAESVNLSQPSVSLHVKRLEEYFHTTLIGRSHKQKKIVVTPTGQLVYERAKHILHLVEELKSDVNSYHHVVEGSLRIGASFTIGEYCLPAFLGEFSKKYPELTLHITIDNTTGICERMKKYELDVGLVEGLVTSSHFSYEQFAKDEMVLAVPNHHSLAGRTFSLDHVQNETWISREDGSGTQEYLKLFLASNYIAPKNIITFGSNYAVKEAVANGLGITLISSDVTERAEVNGELATISLPQPYIRRLSMILLKESLPSKATEVFMEELKAYMKQKEG</sequence>
<keyword evidence="4" id="KW-0804">Transcription</keyword>
<dbReference type="InterPro" id="IPR036390">
    <property type="entry name" value="WH_DNA-bd_sf"/>
</dbReference>
<keyword evidence="2" id="KW-0805">Transcription regulation</keyword>
<keyword evidence="7" id="KW-1185">Reference proteome</keyword>
<evidence type="ECO:0000313" key="7">
    <source>
        <dbReference type="Proteomes" id="UP000605259"/>
    </source>
</evidence>
<dbReference type="SUPFAM" id="SSF53850">
    <property type="entry name" value="Periplasmic binding protein-like II"/>
    <property type="match status" value="1"/>
</dbReference>
<dbReference type="Gene3D" id="1.10.10.10">
    <property type="entry name" value="Winged helix-like DNA-binding domain superfamily/Winged helix DNA-binding domain"/>
    <property type="match status" value="1"/>
</dbReference>
<dbReference type="PROSITE" id="PS50931">
    <property type="entry name" value="HTH_LYSR"/>
    <property type="match status" value="1"/>
</dbReference>
<dbReference type="RefSeq" id="WP_188387890.1">
    <property type="nucleotide sequence ID" value="NZ_BMFK01000001.1"/>
</dbReference>
<comment type="similarity">
    <text evidence="1">Belongs to the LysR transcriptional regulatory family.</text>
</comment>
<feature type="domain" description="HTH lysR-type" evidence="5">
    <location>
        <begin position="1"/>
        <end position="59"/>
    </location>
</feature>
<dbReference type="PANTHER" id="PTHR30126:SF39">
    <property type="entry name" value="HTH-TYPE TRANSCRIPTIONAL REGULATOR CYSL"/>
    <property type="match status" value="1"/>
</dbReference>
<dbReference type="PANTHER" id="PTHR30126">
    <property type="entry name" value="HTH-TYPE TRANSCRIPTIONAL REGULATOR"/>
    <property type="match status" value="1"/>
</dbReference>
<dbReference type="CDD" id="cd08420">
    <property type="entry name" value="PBP2_CysL_like"/>
    <property type="match status" value="1"/>
</dbReference>
<dbReference type="FunFam" id="1.10.10.10:FF:000001">
    <property type="entry name" value="LysR family transcriptional regulator"/>
    <property type="match status" value="1"/>
</dbReference>
<reference evidence="6" key="1">
    <citation type="journal article" date="2014" name="Int. J. Syst. Evol. Microbiol.">
        <title>Complete genome sequence of Corynebacterium casei LMG S-19264T (=DSM 44701T), isolated from a smear-ripened cheese.</title>
        <authorList>
            <consortium name="US DOE Joint Genome Institute (JGI-PGF)"/>
            <person name="Walter F."/>
            <person name="Albersmeier A."/>
            <person name="Kalinowski J."/>
            <person name="Ruckert C."/>
        </authorList>
    </citation>
    <scope>NUCLEOTIDE SEQUENCE</scope>
    <source>
        <strain evidence="6">CGMCC 1.12698</strain>
    </source>
</reference>
<accession>A0A917ASH2</accession>
<evidence type="ECO:0000256" key="2">
    <source>
        <dbReference type="ARBA" id="ARBA00023015"/>
    </source>
</evidence>
<dbReference type="SUPFAM" id="SSF46785">
    <property type="entry name" value="Winged helix' DNA-binding domain"/>
    <property type="match status" value="1"/>
</dbReference>
<proteinExistence type="inferred from homology"/>
<evidence type="ECO:0000256" key="3">
    <source>
        <dbReference type="ARBA" id="ARBA00023125"/>
    </source>
</evidence>
<dbReference type="Pfam" id="PF03466">
    <property type="entry name" value="LysR_substrate"/>
    <property type="match status" value="1"/>
</dbReference>
<dbReference type="InterPro" id="IPR005119">
    <property type="entry name" value="LysR_subst-bd"/>
</dbReference>
<dbReference type="EMBL" id="BMFK01000001">
    <property type="protein sequence ID" value="GGE67027.1"/>
    <property type="molecule type" value="Genomic_DNA"/>
</dbReference>
<organism evidence="6 7">
    <name type="scientific">Priestia taiwanensis</name>
    <dbReference type="NCBI Taxonomy" id="1347902"/>
    <lineage>
        <taxon>Bacteria</taxon>
        <taxon>Bacillati</taxon>
        <taxon>Bacillota</taxon>
        <taxon>Bacilli</taxon>
        <taxon>Bacillales</taxon>
        <taxon>Bacillaceae</taxon>
        <taxon>Priestia</taxon>
    </lineage>
</organism>
<protein>
    <submittedName>
        <fullName evidence="6">LysR family transcriptional regulator</fullName>
    </submittedName>
</protein>
<evidence type="ECO:0000313" key="6">
    <source>
        <dbReference type="EMBL" id="GGE67027.1"/>
    </source>
</evidence>
<reference evidence="6" key="2">
    <citation type="submission" date="2020-09" db="EMBL/GenBank/DDBJ databases">
        <authorList>
            <person name="Sun Q."/>
            <person name="Zhou Y."/>
        </authorList>
    </citation>
    <scope>NUCLEOTIDE SEQUENCE</scope>
    <source>
        <strain evidence="6">CGMCC 1.12698</strain>
    </source>
</reference>
<keyword evidence="3" id="KW-0238">DNA-binding</keyword>
<dbReference type="GO" id="GO:0003700">
    <property type="term" value="F:DNA-binding transcription factor activity"/>
    <property type="evidence" value="ECO:0007669"/>
    <property type="project" value="InterPro"/>
</dbReference>
<evidence type="ECO:0000256" key="4">
    <source>
        <dbReference type="ARBA" id="ARBA00023163"/>
    </source>
</evidence>
<dbReference type="Gene3D" id="3.40.190.290">
    <property type="match status" value="1"/>
</dbReference>